<dbReference type="NCBIfam" id="TIGR01638">
    <property type="entry name" value="Atha_cystat_rel"/>
    <property type="match status" value="1"/>
</dbReference>
<name>A0A6J1C8H7_MOMCH</name>
<evidence type="ECO:0000256" key="3">
    <source>
        <dbReference type="SAM" id="MobiDB-lite"/>
    </source>
</evidence>
<accession>A0A6J1C8H7</accession>
<evidence type="ECO:0000256" key="1">
    <source>
        <dbReference type="ARBA" id="ARBA00022690"/>
    </source>
</evidence>
<dbReference type="Gene3D" id="3.10.450.10">
    <property type="match status" value="1"/>
</dbReference>
<evidence type="ECO:0000259" key="4">
    <source>
        <dbReference type="Pfam" id="PF00031"/>
    </source>
</evidence>
<dbReference type="GeneID" id="111008952"/>
<protein>
    <submittedName>
        <fullName evidence="6 7">Uncharacterized protein LOC111008952</fullName>
    </submittedName>
</protein>
<dbReference type="OrthoDB" id="1625419at2759"/>
<dbReference type="RefSeq" id="XP_022137527.1">
    <property type="nucleotide sequence ID" value="XM_022281835.1"/>
</dbReference>
<dbReference type="InterPro" id="IPR046350">
    <property type="entry name" value="Cystatin_sf"/>
</dbReference>
<feature type="compositionally biased region" description="Basic and acidic residues" evidence="3">
    <location>
        <begin position="18"/>
        <end position="32"/>
    </location>
</feature>
<feature type="domain" description="Cystatin" evidence="4">
    <location>
        <begin position="79"/>
        <end position="131"/>
    </location>
</feature>
<gene>
    <name evidence="6 7" type="primary">LOC111008952</name>
</gene>
<dbReference type="RefSeq" id="XP_022137526.1">
    <property type="nucleotide sequence ID" value="XM_022281834.1"/>
</dbReference>
<dbReference type="AlphaFoldDB" id="A0A6J1C8H7"/>
<feature type="region of interest" description="Disordered" evidence="3">
    <location>
        <begin position="1"/>
        <end position="32"/>
    </location>
</feature>
<sequence>MASSNSPQLSDDDDDFGDEPREMTIHDDAYFGNEPREMTLEEEIEYYIALKKTEGFDMPSFPDSYACGRIETITGSRLHSEELQECADKDKAVDYFNQQNGTSFEFVKMVKATNKAVVGIMYYLTFEVKQMGSPPNSPTKTLQARVLRGLPIGHFDVELCRPEPSTSS</sequence>
<dbReference type="KEGG" id="mcha:111008952"/>
<keyword evidence="1" id="KW-0646">Protease inhibitor</keyword>
<keyword evidence="2" id="KW-0789">Thiol protease inhibitor</keyword>
<dbReference type="PANTHER" id="PTHR31228:SF22">
    <property type="entry name" value="CYSTATIN_MONELLIN SUPERFAMILY PROTEIN"/>
    <property type="match status" value="1"/>
</dbReference>
<dbReference type="CDD" id="cd00042">
    <property type="entry name" value="CY"/>
    <property type="match status" value="1"/>
</dbReference>
<reference evidence="6 7" key="1">
    <citation type="submission" date="2025-04" db="UniProtKB">
        <authorList>
            <consortium name="RefSeq"/>
        </authorList>
    </citation>
    <scope>IDENTIFICATION</scope>
    <source>
        <strain evidence="6 7">OHB3-1</strain>
    </source>
</reference>
<keyword evidence="5" id="KW-1185">Reference proteome</keyword>
<dbReference type="InterPro" id="IPR000010">
    <property type="entry name" value="Cystatin_dom"/>
</dbReference>
<dbReference type="InterPro" id="IPR006525">
    <property type="entry name" value="Cystatin-related_pln"/>
</dbReference>
<evidence type="ECO:0000313" key="6">
    <source>
        <dbReference type="RefSeq" id="XP_022137526.1"/>
    </source>
</evidence>
<dbReference type="PANTHER" id="PTHR31228">
    <property type="entry name" value="CYSTATIN/MONELLIN SUPERFAMILY PROTEIN"/>
    <property type="match status" value="1"/>
</dbReference>
<evidence type="ECO:0000313" key="5">
    <source>
        <dbReference type="Proteomes" id="UP000504603"/>
    </source>
</evidence>
<dbReference type="SUPFAM" id="SSF54403">
    <property type="entry name" value="Cystatin/monellin"/>
    <property type="match status" value="1"/>
</dbReference>
<dbReference type="Proteomes" id="UP000504603">
    <property type="component" value="Unplaced"/>
</dbReference>
<proteinExistence type="predicted"/>
<organism evidence="5 7">
    <name type="scientific">Momordica charantia</name>
    <name type="common">Bitter gourd</name>
    <name type="synonym">Balsam pear</name>
    <dbReference type="NCBI Taxonomy" id="3673"/>
    <lineage>
        <taxon>Eukaryota</taxon>
        <taxon>Viridiplantae</taxon>
        <taxon>Streptophyta</taxon>
        <taxon>Embryophyta</taxon>
        <taxon>Tracheophyta</taxon>
        <taxon>Spermatophyta</taxon>
        <taxon>Magnoliopsida</taxon>
        <taxon>eudicotyledons</taxon>
        <taxon>Gunneridae</taxon>
        <taxon>Pentapetalae</taxon>
        <taxon>rosids</taxon>
        <taxon>fabids</taxon>
        <taxon>Cucurbitales</taxon>
        <taxon>Cucurbitaceae</taxon>
        <taxon>Momordiceae</taxon>
        <taxon>Momordica</taxon>
    </lineage>
</organism>
<dbReference type="GO" id="GO:0004869">
    <property type="term" value="F:cysteine-type endopeptidase inhibitor activity"/>
    <property type="evidence" value="ECO:0007669"/>
    <property type="project" value="UniProtKB-KW"/>
</dbReference>
<evidence type="ECO:0000313" key="7">
    <source>
        <dbReference type="RefSeq" id="XP_022137527.1"/>
    </source>
</evidence>
<dbReference type="Pfam" id="PF00031">
    <property type="entry name" value="Cystatin"/>
    <property type="match status" value="1"/>
</dbReference>
<evidence type="ECO:0000256" key="2">
    <source>
        <dbReference type="ARBA" id="ARBA00022704"/>
    </source>
</evidence>